<accession>A0A3M7AJB3</accession>
<feature type="transmembrane region" description="Helical" evidence="10">
    <location>
        <begin position="68"/>
        <end position="93"/>
    </location>
</feature>
<feature type="transmembrane region" description="Helical" evidence="10">
    <location>
        <begin position="227"/>
        <end position="244"/>
    </location>
</feature>
<dbReference type="GO" id="GO:0022857">
    <property type="term" value="F:transmembrane transporter activity"/>
    <property type="evidence" value="ECO:0007669"/>
    <property type="project" value="InterPro"/>
</dbReference>
<evidence type="ECO:0000256" key="2">
    <source>
        <dbReference type="ARBA" id="ARBA00022692"/>
    </source>
</evidence>
<reference evidence="12 13" key="1">
    <citation type="journal article" date="2018" name="BMC Genomics">
        <title>Genomic evidence for intraspecific hybridization in a clonal and extremely halotolerant yeast.</title>
        <authorList>
            <person name="Gostincar C."/>
            <person name="Stajich J.E."/>
            <person name="Zupancic J."/>
            <person name="Zalar P."/>
            <person name="Gunde-Cimerman N."/>
        </authorList>
    </citation>
    <scope>NUCLEOTIDE SEQUENCE [LARGE SCALE GENOMIC DNA]</scope>
    <source>
        <strain evidence="12 13">EXF-6651</strain>
    </source>
</reference>
<evidence type="ECO:0000256" key="7">
    <source>
        <dbReference type="ARBA" id="ARBA00069139"/>
    </source>
</evidence>
<feature type="transmembrane region" description="Helical" evidence="10">
    <location>
        <begin position="339"/>
        <end position="358"/>
    </location>
</feature>
<keyword evidence="2 10" id="KW-0812">Transmembrane</keyword>
<feature type="transmembrane region" description="Helical" evidence="10">
    <location>
        <begin position="426"/>
        <end position="447"/>
    </location>
</feature>
<evidence type="ECO:0000256" key="6">
    <source>
        <dbReference type="ARBA" id="ARBA00053977"/>
    </source>
</evidence>
<evidence type="ECO:0000313" key="12">
    <source>
        <dbReference type="EMBL" id="RMY27523.1"/>
    </source>
</evidence>
<evidence type="ECO:0000256" key="4">
    <source>
        <dbReference type="ARBA" id="ARBA00023136"/>
    </source>
</evidence>
<feature type="transmembrane region" description="Helical" evidence="10">
    <location>
        <begin position="506"/>
        <end position="528"/>
    </location>
</feature>
<dbReference type="Gene3D" id="1.20.1250.20">
    <property type="entry name" value="MFS general substrate transporter like domains"/>
    <property type="match status" value="1"/>
</dbReference>
<feature type="transmembrane region" description="Helical" evidence="10">
    <location>
        <begin position="301"/>
        <end position="327"/>
    </location>
</feature>
<dbReference type="AlphaFoldDB" id="A0A3M7AJB3"/>
<dbReference type="PANTHER" id="PTHR23502">
    <property type="entry name" value="MAJOR FACILITATOR SUPERFAMILY"/>
    <property type="match status" value="1"/>
</dbReference>
<feature type="transmembrane region" description="Helical" evidence="10">
    <location>
        <begin position="197"/>
        <end position="221"/>
    </location>
</feature>
<gene>
    <name evidence="12" type="ORF">D0866_10087</name>
</gene>
<evidence type="ECO:0000259" key="11">
    <source>
        <dbReference type="PROSITE" id="PS50850"/>
    </source>
</evidence>
<evidence type="ECO:0000256" key="8">
    <source>
        <dbReference type="ARBA" id="ARBA00077167"/>
    </source>
</evidence>
<dbReference type="InterPro" id="IPR011701">
    <property type="entry name" value="MFS"/>
</dbReference>
<dbReference type="GO" id="GO:0005886">
    <property type="term" value="C:plasma membrane"/>
    <property type="evidence" value="ECO:0007669"/>
    <property type="project" value="TreeGrafter"/>
</dbReference>
<dbReference type="InterPro" id="IPR020846">
    <property type="entry name" value="MFS_dom"/>
</dbReference>
<comment type="subcellular location">
    <subcellularLocation>
        <location evidence="1">Membrane</location>
        <topology evidence="1">Multi-pass membrane protein</topology>
    </subcellularLocation>
</comment>
<evidence type="ECO:0000313" key="13">
    <source>
        <dbReference type="Proteomes" id="UP000276864"/>
    </source>
</evidence>
<evidence type="ECO:0000256" key="1">
    <source>
        <dbReference type="ARBA" id="ARBA00004141"/>
    </source>
</evidence>
<comment type="function">
    <text evidence="6">MFS transporter; part of the gene cluster that mediates the biosynthesis of cercosporin, a light-activated, non-host-selective toxin. The perylenequinone chromophore of cercosporin absorbs light energy to attain an electronically-activated triplet state and produces active oxygen species such as the hydroxyl radical, superoxide, hydrogen peroxide or singlet oxygen upon reaction with oxygen molecules. These reactive oxygen species cause damage to various cellular components including lipids, proteins and nucleic acids. Responsible for secretion and accumulation of cercosporin, but does not play any roles in self-protection against the toxicity of cercosporin.</text>
</comment>
<protein>
    <recommendedName>
        <fullName evidence="7">Cercosporin MFS transporter CTB4</fullName>
    </recommendedName>
    <alternativeName>
        <fullName evidence="8">Cercosporin toxin biosynthesis cluster protein 4</fullName>
    </alternativeName>
</protein>
<evidence type="ECO:0000256" key="5">
    <source>
        <dbReference type="ARBA" id="ARBA00038347"/>
    </source>
</evidence>
<feature type="transmembrane region" description="Helical" evidence="10">
    <location>
        <begin position="137"/>
        <end position="155"/>
    </location>
</feature>
<dbReference type="PANTHER" id="PTHR23502:SF138">
    <property type="entry name" value="MAJOR FACILITATOR SUPERFAMILY (MFS) PROFILE DOMAIN-CONTAINING PROTEIN-RELATED"/>
    <property type="match status" value="1"/>
</dbReference>
<dbReference type="FunFam" id="1.20.1250.20:FF:000011">
    <property type="entry name" value="MFS multidrug transporter, putative"/>
    <property type="match status" value="1"/>
</dbReference>
<keyword evidence="4 10" id="KW-0472">Membrane</keyword>
<evidence type="ECO:0000256" key="9">
    <source>
        <dbReference type="SAM" id="MobiDB-lite"/>
    </source>
</evidence>
<feature type="transmembrane region" description="Helical" evidence="10">
    <location>
        <begin position="167"/>
        <end position="185"/>
    </location>
</feature>
<dbReference type="Pfam" id="PF07690">
    <property type="entry name" value="MFS_1"/>
    <property type="match status" value="1"/>
</dbReference>
<dbReference type="Proteomes" id="UP000276864">
    <property type="component" value="Unassembled WGS sequence"/>
</dbReference>
<keyword evidence="3 10" id="KW-1133">Transmembrane helix</keyword>
<dbReference type="InterPro" id="IPR036259">
    <property type="entry name" value="MFS_trans_sf"/>
</dbReference>
<feature type="transmembrane region" description="Helical" evidence="10">
    <location>
        <begin position="105"/>
        <end position="125"/>
    </location>
</feature>
<proteinExistence type="inferred from homology"/>
<organism evidence="12 13">
    <name type="scientific">Hortaea werneckii</name>
    <name type="common">Black yeast</name>
    <name type="synonym">Cladosporium werneckii</name>
    <dbReference type="NCBI Taxonomy" id="91943"/>
    <lineage>
        <taxon>Eukaryota</taxon>
        <taxon>Fungi</taxon>
        <taxon>Dikarya</taxon>
        <taxon>Ascomycota</taxon>
        <taxon>Pezizomycotina</taxon>
        <taxon>Dothideomycetes</taxon>
        <taxon>Dothideomycetidae</taxon>
        <taxon>Mycosphaerellales</taxon>
        <taxon>Teratosphaeriaceae</taxon>
        <taxon>Hortaea</taxon>
    </lineage>
</organism>
<feature type="region of interest" description="Disordered" evidence="9">
    <location>
        <begin position="1"/>
        <end position="35"/>
    </location>
</feature>
<feature type="domain" description="Major facilitator superfamily (MFS) profile" evidence="11">
    <location>
        <begin position="70"/>
        <end position="546"/>
    </location>
</feature>
<evidence type="ECO:0000256" key="3">
    <source>
        <dbReference type="ARBA" id="ARBA00022989"/>
    </source>
</evidence>
<comment type="caution">
    <text evidence="12">The sequence shown here is derived from an EMBL/GenBank/DDBJ whole genome shotgun (WGS) entry which is preliminary data.</text>
</comment>
<dbReference type="PROSITE" id="PS50850">
    <property type="entry name" value="MFS"/>
    <property type="match status" value="1"/>
</dbReference>
<comment type="similarity">
    <text evidence="5">Belongs to the major facilitator superfamily. CAR1 family.</text>
</comment>
<sequence>MQQNLPNGQSVGTNGRSEDDWLAMDGEGGREKRYPPLPPLDREKYVVTFEEGADDSWNPKNWISWKKFYISTAACCATFVASFNSAIFAAGAAQTSQEFSVGQEVTALGTSLFVLGFASGPLIWAPGSELIGRRWPLFLGIFGSSIFTIGCAAAQDIQTLIVCRFWAGLFGASPLCVVPAILADLYNGTYRGMAISLYALTVFGGPFLAPFIGEFIAASYLGWRWTLYLPAILGFADACVLLVFSRETFAPFVLVEKAIVLRRQTGNWAIHSEQEKLELDMSAVVRNYLTRPLRMLATEPIVLLVSMYMSFIYGLVYALLGAYPYVFAHVYGMPPGVRALPFLGLFLGVSLALIFILCQHKSYTRKLAENTGKVVPEWRLAPAILGAPVFTMYSREDRLELMLAIGLHGRASLTPSIGWRRLQPEFLLGSGFFAFSYLVSIILLMPFCPCKYCMPLVPSFLIALADNSSCARAASTVAANIMLRSAVAAGFPLFSTQMFENLGVQWAGTLLACLATVMTPIPLVFRAYGSTLRGQSKMLQEASIAV</sequence>
<evidence type="ECO:0000256" key="10">
    <source>
        <dbReference type="SAM" id="Phobius"/>
    </source>
</evidence>
<dbReference type="SUPFAM" id="SSF103473">
    <property type="entry name" value="MFS general substrate transporter"/>
    <property type="match status" value="1"/>
</dbReference>
<feature type="compositionally biased region" description="Polar residues" evidence="9">
    <location>
        <begin position="1"/>
        <end position="15"/>
    </location>
</feature>
<name>A0A3M7AJB3_HORWE</name>
<dbReference type="EMBL" id="QWIM01001241">
    <property type="protein sequence ID" value="RMY27523.1"/>
    <property type="molecule type" value="Genomic_DNA"/>
</dbReference>